<dbReference type="PANTHER" id="PTHR10693">
    <property type="entry name" value="RAS GTPASE-ACTIVATING PROTEIN-BINDING PROTEIN"/>
    <property type="match status" value="1"/>
</dbReference>
<evidence type="ECO:0000313" key="4">
    <source>
        <dbReference type="Proteomes" id="UP001472677"/>
    </source>
</evidence>
<dbReference type="CDD" id="cd00780">
    <property type="entry name" value="NTF2"/>
    <property type="match status" value="1"/>
</dbReference>
<gene>
    <name evidence="3" type="ORF">V6N12_061592</name>
</gene>
<evidence type="ECO:0000259" key="2">
    <source>
        <dbReference type="PROSITE" id="PS50177"/>
    </source>
</evidence>
<dbReference type="InterPro" id="IPR018222">
    <property type="entry name" value="Nuclear_transport_factor_2_euk"/>
</dbReference>
<protein>
    <recommendedName>
        <fullName evidence="2">NTF2 domain-containing protein</fullName>
    </recommendedName>
</protein>
<accession>A0ABR2DXI0</accession>
<dbReference type="InterPro" id="IPR002075">
    <property type="entry name" value="NTF2_dom"/>
</dbReference>
<sequence>MTSPYPIPVTATQVGTYFVGQYYQVLQQQPHLVHQFYSDSSTLVRVDGNNRDTATGMLQIHALVMSLNFTGIEIKTAYSLESWNGGVLVMVSGTVQVKDFNSRRKFV</sequence>
<keyword evidence="4" id="KW-1185">Reference proteome</keyword>
<evidence type="ECO:0000256" key="1">
    <source>
        <dbReference type="ARBA" id="ARBA00022884"/>
    </source>
</evidence>
<dbReference type="PANTHER" id="PTHR10693:SF58">
    <property type="entry name" value="OS02G0131700 PROTEIN"/>
    <property type="match status" value="1"/>
</dbReference>
<proteinExistence type="predicted"/>
<organism evidence="3 4">
    <name type="scientific">Hibiscus sabdariffa</name>
    <name type="common">roselle</name>
    <dbReference type="NCBI Taxonomy" id="183260"/>
    <lineage>
        <taxon>Eukaryota</taxon>
        <taxon>Viridiplantae</taxon>
        <taxon>Streptophyta</taxon>
        <taxon>Embryophyta</taxon>
        <taxon>Tracheophyta</taxon>
        <taxon>Spermatophyta</taxon>
        <taxon>Magnoliopsida</taxon>
        <taxon>eudicotyledons</taxon>
        <taxon>Gunneridae</taxon>
        <taxon>Pentapetalae</taxon>
        <taxon>rosids</taxon>
        <taxon>malvids</taxon>
        <taxon>Malvales</taxon>
        <taxon>Malvaceae</taxon>
        <taxon>Malvoideae</taxon>
        <taxon>Hibiscus</taxon>
    </lineage>
</organism>
<keyword evidence="1" id="KW-0694">RNA-binding</keyword>
<evidence type="ECO:0000313" key="3">
    <source>
        <dbReference type="EMBL" id="KAK8548684.1"/>
    </source>
</evidence>
<dbReference type="InterPro" id="IPR039539">
    <property type="entry name" value="Ras_GTPase_bind_prot"/>
</dbReference>
<comment type="caution">
    <text evidence="3">The sequence shown here is derived from an EMBL/GenBank/DDBJ whole genome shotgun (WGS) entry which is preliminary data.</text>
</comment>
<dbReference type="Pfam" id="PF02136">
    <property type="entry name" value="NTF2"/>
    <property type="match status" value="1"/>
</dbReference>
<dbReference type="PROSITE" id="PS50177">
    <property type="entry name" value="NTF2_DOMAIN"/>
    <property type="match status" value="1"/>
</dbReference>
<name>A0ABR2DXI0_9ROSI</name>
<feature type="domain" description="NTF2" evidence="2">
    <location>
        <begin position="14"/>
        <end position="107"/>
    </location>
</feature>
<dbReference type="InterPro" id="IPR032710">
    <property type="entry name" value="NTF2-like_dom_sf"/>
</dbReference>
<dbReference type="EMBL" id="JBBPBM010000021">
    <property type="protein sequence ID" value="KAK8548684.1"/>
    <property type="molecule type" value="Genomic_DNA"/>
</dbReference>
<reference evidence="3 4" key="1">
    <citation type="journal article" date="2024" name="G3 (Bethesda)">
        <title>Genome assembly of Hibiscus sabdariffa L. provides insights into metabolisms of medicinal natural products.</title>
        <authorList>
            <person name="Kim T."/>
        </authorList>
    </citation>
    <scope>NUCLEOTIDE SEQUENCE [LARGE SCALE GENOMIC DNA]</scope>
    <source>
        <strain evidence="3">TK-2024</strain>
        <tissue evidence="3">Old leaves</tissue>
    </source>
</reference>
<dbReference type="Proteomes" id="UP001472677">
    <property type="component" value="Unassembled WGS sequence"/>
</dbReference>
<dbReference type="Gene3D" id="3.10.450.50">
    <property type="match status" value="1"/>
</dbReference>
<dbReference type="SUPFAM" id="SSF54427">
    <property type="entry name" value="NTF2-like"/>
    <property type="match status" value="1"/>
</dbReference>